<evidence type="ECO:0000259" key="3">
    <source>
        <dbReference type="PROSITE" id="PS51186"/>
    </source>
</evidence>
<accession>A0A433MQB0</accession>
<dbReference type="AlphaFoldDB" id="A0A433MQB0"/>
<dbReference type="Pfam" id="PF00583">
    <property type="entry name" value="Acetyltransf_1"/>
    <property type="match status" value="1"/>
</dbReference>
<organism evidence="4 5">
    <name type="scientific">Variovorax guangxiensis</name>
    <dbReference type="NCBI Taxonomy" id="1775474"/>
    <lineage>
        <taxon>Bacteria</taxon>
        <taxon>Pseudomonadati</taxon>
        <taxon>Pseudomonadota</taxon>
        <taxon>Betaproteobacteria</taxon>
        <taxon>Burkholderiales</taxon>
        <taxon>Comamonadaceae</taxon>
        <taxon>Variovorax</taxon>
    </lineage>
</organism>
<dbReference type="PROSITE" id="PS51186">
    <property type="entry name" value="GNAT"/>
    <property type="match status" value="1"/>
</dbReference>
<dbReference type="Proteomes" id="UP000281118">
    <property type="component" value="Unassembled WGS sequence"/>
</dbReference>
<proteinExistence type="predicted"/>
<name>A0A433MQB0_9BURK</name>
<dbReference type="InterPro" id="IPR050832">
    <property type="entry name" value="Bact_Acetyltransf"/>
</dbReference>
<evidence type="ECO:0000313" key="5">
    <source>
        <dbReference type="Proteomes" id="UP000281118"/>
    </source>
</evidence>
<evidence type="ECO:0000256" key="1">
    <source>
        <dbReference type="ARBA" id="ARBA00022679"/>
    </source>
</evidence>
<dbReference type="InterPro" id="IPR016181">
    <property type="entry name" value="Acyl_CoA_acyltransferase"/>
</dbReference>
<sequence length="181" mass="19739">MQIEQARPDEAATVAAVLNEAARWIAAEGRPLWSAADVGLERVQRDTDAGGYFIARAGTDVAGVVRIDLEDPGFWPEMESGSALYVHKLAVSRAWAGHGVSVRLLEFARERAAQLGRPWLRLDCVADRTPLRSLYERFGFSLHSEIHKGERAFARYEMQVQAIGAPPGTGKLPACGKLGAL</sequence>
<keyword evidence="2" id="KW-0012">Acyltransferase</keyword>
<dbReference type="RefSeq" id="WP_126024148.1">
    <property type="nucleotide sequence ID" value="NZ_RXFT01000011.1"/>
</dbReference>
<protein>
    <submittedName>
        <fullName evidence="4">GNAT family N-acetyltransferase</fullName>
    </submittedName>
</protein>
<keyword evidence="1 4" id="KW-0808">Transferase</keyword>
<dbReference type="CDD" id="cd04301">
    <property type="entry name" value="NAT_SF"/>
    <property type="match status" value="1"/>
</dbReference>
<reference evidence="4 5" key="1">
    <citation type="submission" date="2018-12" db="EMBL/GenBank/DDBJ databases">
        <title>The genome sequences of Variovorax guangxiensis DSM 27352.</title>
        <authorList>
            <person name="Gao J."/>
            <person name="Sun J."/>
        </authorList>
    </citation>
    <scope>NUCLEOTIDE SEQUENCE [LARGE SCALE GENOMIC DNA]</scope>
    <source>
        <strain evidence="4 5">DSM 27352</strain>
    </source>
</reference>
<dbReference type="InterPro" id="IPR000182">
    <property type="entry name" value="GNAT_dom"/>
</dbReference>
<comment type="caution">
    <text evidence="4">The sequence shown here is derived from an EMBL/GenBank/DDBJ whole genome shotgun (WGS) entry which is preliminary data.</text>
</comment>
<dbReference type="OrthoDB" id="27442at2"/>
<dbReference type="PANTHER" id="PTHR43877">
    <property type="entry name" value="AMINOALKYLPHOSPHONATE N-ACETYLTRANSFERASE-RELATED-RELATED"/>
    <property type="match status" value="1"/>
</dbReference>
<evidence type="ECO:0000256" key="2">
    <source>
        <dbReference type="ARBA" id="ARBA00023315"/>
    </source>
</evidence>
<dbReference type="EMBL" id="RXFT01000011">
    <property type="protein sequence ID" value="RUR70037.1"/>
    <property type="molecule type" value="Genomic_DNA"/>
</dbReference>
<feature type="domain" description="N-acetyltransferase" evidence="3">
    <location>
        <begin position="1"/>
        <end position="163"/>
    </location>
</feature>
<gene>
    <name evidence="4" type="ORF">EJP67_23565</name>
</gene>
<dbReference type="Gene3D" id="3.40.630.30">
    <property type="match status" value="1"/>
</dbReference>
<evidence type="ECO:0000313" key="4">
    <source>
        <dbReference type="EMBL" id="RUR70037.1"/>
    </source>
</evidence>
<dbReference type="SUPFAM" id="SSF55729">
    <property type="entry name" value="Acyl-CoA N-acyltransferases (Nat)"/>
    <property type="match status" value="1"/>
</dbReference>
<dbReference type="PANTHER" id="PTHR43877:SF1">
    <property type="entry name" value="ACETYLTRANSFERASE"/>
    <property type="match status" value="1"/>
</dbReference>
<dbReference type="GO" id="GO:0016747">
    <property type="term" value="F:acyltransferase activity, transferring groups other than amino-acyl groups"/>
    <property type="evidence" value="ECO:0007669"/>
    <property type="project" value="InterPro"/>
</dbReference>